<organism evidence="7 8">
    <name type="scientific">Deinococcus cellulosilyticus (strain DSM 18568 / NBRC 106333 / KACC 11606 / 5516J-15)</name>
    <dbReference type="NCBI Taxonomy" id="1223518"/>
    <lineage>
        <taxon>Bacteria</taxon>
        <taxon>Thermotogati</taxon>
        <taxon>Deinococcota</taxon>
        <taxon>Deinococci</taxon>
        <taxon>Deinococcales</taxon>
        <taxon>Deinococcaceae</taxon>
        <taxon>Deinococcus</taxon>
    </lineage>
</organism>
<dbReference type="PANTHER" id="PTHR30055">
    <property type="entry name" value="HTH-TYPE TRANSCRIPTIONAL REGULATOR RUTR"/>
    <property type="match status" value="1"/>
</dbReference>
<evidence type="ECO:0000313" key="7">
    <source>
        <dbReference type="EMBL" id="GEM44637.1"/>
    </source>
</evidence>
<gene>
    <name evidence="7" type="ORF">DC3_02720</name>
</gene>
<dbReference type="GO" id="GO:0000976">
    <property type="term" value="F:transcription cis-regulatory region binding"/>
    <property type="evidence" value="ECO:0007669"/>
    <property type="project" value="TreeGrafter"/>
</dbReference>
<dbReference type="SUPFAM" id="SSF48498">
    <property type="entry name" value="Tetracyclin repressor-like, C-terminal domain"/>
    <property type="match status" value="1"/>
</dbReference>
<dbReference type="Proteomes" id="UP000321306">
    <property type="component" value="Unassembled WGS sequence"/>
</dbReference>
<proteinExistence type="predicted"/>
<dbReference type="PROSITE" id="PS50977">
    <property type="entry name" value="HTH_TETR_2"/>
    <property type="match status" value="1"/>
</dbReference>
<comment type="caution">
    <text evidence="7">The sequence shown here is derived from an EMBL/GenBank/DDBJ whole genome shotgun (WGS) entry which is preliminary data.</text>
</comment>
<feature type="region of interest" description="Disordered" evidence="5">
    <location>
        <begin position="1"/>
        <end position="39"/>
    </location>
</feature>
<accession>A0A511MWT1</accession>
<evidence type="ECO:0000256" key="2">
    <source>
        <dbReference type="ARBA" id="ARBA00023125"/>
    </source>
</evidence>
<dbReference type="EMBL" id="BJXB01000001">
    <property type="protein sequence ID" value="GEM44637.1"/>
    <property type="molecule type" value="Genomic_DNA"/>
</dbReference>
<protein>
    <recommendedName>
        <fullName evidence="6">HTH tetR-type domain-containing protein</fullName>
    </recommendedName>
</protein>
<feature type="domain" description="HTH tetR-type" evidence="6">
    <location>
        <begin position="38"/>
        <end position="98"/>
    </location>
</feature>
<evidence type="ECO:0000313" key="8">
    <source>
        <dbReference type="Proteomes" id="UP000321306"/>
    </source>
</evidence>
<keyword evidence="2 4" id="KW-0238">DNA-binding</keyword>
<dbReference type="Pfam" id="PF00440">
    <property type="entry name" value="TetR_N"/>
    <property type="match status" value="1"/>
</dbReference>
<reference evidence="7 8" key="1">
    <citation type="submission" date="2019-07" db="EMBL/GenBank/DDBJ databases">
        <title>Whole genome shotgun sequence of Deinococcus cellulosilyticus NBRC 106333.</title>
        <authorList>
            <person name="Hosoyama A."/>
            <person name="Uohara A."/>
            <person name="Ohji S."/>
            <person name="Ichikawa N."/>
        </authorList>
    </citation>
    <scope>NUCLEOTIDE SEQUENCE [LARGE SCALE GENOMIC DNA]</scope>
    <source>
        <strain evidence="7 8">NBRC 106333</strain>
    </source>
</reference>
<dbReference type="InterPro" id="IPR036271">
    <property type="entry name" value="Tet_transcr_reg_TetR-rel_C_sf"/>
</dbReference>
<dbReference type="Pfam" id="PF17926">
    <property type="entry name" value="TetR_C_21"/>
    <property type="match status" value="1"/>
</dbReference>
<sequence>MIEKQDCPYNEGVRRRNAKKEEVAPLPEQPETTGSTQEDARERLLQAALQEFGAKGYAGARTARIAAVAKVNPQLISYYFGGKRGLLAALRTRWMDTEETLVPPASGYRAALEKYFELTLQHPHWARLVLWQSLDDEFTDPDSPEDHLQNLRSHYEHAISRTIQRQQNGEITSEVAPEFVQLLSHALAFAPVALPRIVEGILGHTPTPEEYQKWCIDQLMKLLSGSEQA</sequence>
<evidence type="ECO:0000256" key="5">
    <source>
        <dbReference type="SAM" id="MobiDB-lite"/>
    </source>
</evidence>
<dbReference type="GO" id="GO:0003700">
    <property type="term" value="F:DNA-binding transcription factor activity"/>
    <property type="evidence" value="ECO:0007669"/>
    <property type="project" value="TreeGrafter"/>
</dbReference>
<evidence type="ECO:0000256" key="3">
    <source>
        <dbReference type="ARBA" id="ARBA00023163"/>
    </source>
</evidence>
<keyword evidence="8" id="KW-1185">Reference proteome</keyword>
<name>A0A511MWT1_DEIC1</name>
<evidence type="ECO:0000256" key="4">
    <source>
        <dbReference type="PROSITE-ProRule" id="PRU00335"/>
    </source>
</evidence>
<dbReference type="InterPro" id="IPR009057">
    <property type="entry name" value="Homeodomain-like_sf"/>
</dbReference>
<dbReference type="PANTHER" id="PTHR30055:SF234">
    <property type="entry name" value="HTH-TYPE TRANSCRIPTIONAL REGULATOR BETI"/>
    <property type="match status" value="1"/>
</dbReference>
<dbReference type="SUPFAM" id="SSF46689">
    <property type="entry name" value="Homeodomain-like"/>
    <property type="match status" value="1"/>
</dbReference>
<dbReference type="InterPro" id="IPR050109">
    <property type="entry name" value="HTH-type_TetR-like_transc_reg"/>
</dbReference>
<keyword evidence="1" id="KW-0805">Transcription regulation</keyword>
<dbReference type="InterPro" id="IPR041467">
    <property type="entry name" value="Sco4008_C"/>
</dbReference>
<keyword evidence="3" id="KW-0804">Transcription</keyword>
<feature type="DNA-binding region" description="H-T-H motif" evidence="4">
    <location>
        <begin position="61"/>
        <end position="80"/>
    </location>
</feature>
<dbReference type="AlphaFoldDB" id="A0A511MWT1"/>
<evidence type="ECO:0000259" key="6">
    <source>
        <dbReference type="PROSITE" id="PS50977"/>
    </source>
</evidence>
<dbReference type="InterPro" id="IPR001647">
    <property type="entry name" value="HTH_TetR"/>
</dbReference>
<evidence type="ECO:0000256" key="1">
    <source>
        <dbReference type="ARBA" id="ARBA00023015"/>
    </source>
</evidence>
<dbReference type="Gene3D" id="1.10.357.10">
    <property type="entry name" value="Tetracycline Repressor, domain 2"/>
    <property type="match status" value="1"/>
</dbReference>